<keyword evidence="1" id="KW-1133">Transmembrane helix</keyword>
<accession>A0A9W8KVY6</accession>
<dbReference type="AlphaFoldDB" id="A0A9W8KVY6"/>
<comment type="caution">
    <text evidence="2">The sequence shown here is derived from an EMBL/GenBank/DDBJ whole genome shotgun (WGS) entry which is preliminary data.</text>
</comment>
<reference evidence="2" key="1">
    <citation type="submission" date="2022-07" db="EMBL/GenBank/DDBJ databases">
        <title>Phylogenomic reconstructions and comparative analyses of Kickxellomycotina fungi.</title>
        <authorList>
            <person name="Reynolds N.K."/>
            <person name="Stajich J.E."/>
            <person name="Barry K."/>
            <person name="Grigoriev I.V."/>
            <person name="Crous P."/>
            <person name="Smith M.E."/>
        </authorList>
    </citation>
    <scope>NUCLEOTIDE SEQUENCE</scope>
    <source>
        <strain evidence="2">NRRL 3115</strain>
    </source>
</reference>
<sequence length="219" mass="25711">MFKAQSIFLAYSRPKAVFLVTQPILQTRGVHKILRELKIKIPMHEWPQKKDRLLFQTVWKDYLETGQNVDWMAVAKRVRVFSATECKDRFYYMQDILRDSTDKNKPMWGRVELEEFVIKTIREELDSLRETGNRSNLDWGIVAKKHAPGRTPEECKRAFHNLRHLCRPSMRLMKLRLGGSWWGVILIGSMVGFLPLIIVLDKLFYAFSDDEVIKSVPVS</sequence>
<evidence type="ECO:0000256" key="1">
    <source>
        <dbReference type="SAM" id="Phobius"/>
    </source>
</evidence>
<dbReference type="EMBL" id="JANBTW010000135">
    <property type="protein sequence ID" value="KAJ2670002.1"/>
    <property type="molecule type" value="Genomic_DNA"/>
</dbReference>
<name>A0A9W8KVY6_9FUNG</name>
<organism evidence="2 3">
    <name type="scientific">Coemansia spiralis</name>
    <dbReference type="NCBI Taxonomy" id="417178"/>
    <lineage>
        <taxon>Eukaryota</taxon>
        <taxon>Fungi</taxon>
        <taxon>Fungi incertae sedis</taxon>
        <taxon>Zoopagomycota</taxon>
        <taxon>Kickxellomycotina</taxon>
        <taxon>Kickxellomycetes</taxon>
        <taxon>Kickxellales</taxon>
        <taxon>Kickxellaceae</taxon>
        <taxon>Coemansia</taxon>
    </lineage>
</organism>
<dbReference type="OrthoDB" id="5537013at2759"/>
<evidence type="ECO:0000313" key="2">
    <source>
        <dbReference type="EMBL" id="KAJ2670002.1"/>
    </source>
</evidence>
<keyword evidence="1" id="KW-0472">Membrane</keyword>
<gene>
    <name evidence="2" type="ORF">GGI25_005975</name>
</gene>
<dbReference type="Proteomes" id="UP001151518">
    <property type="component" value="Unassembled WGS sequence"/>
</dbReference>
<protein>
    <submittedName>
        <fullName evidence="2">Uncharacterized protein</fullName>
    </submittedName>
</protein>
<feature type="transmembrane region" description="Helical" evidence="1">
    <location>
        <begin position="180"/>
        <end position="200"/>
    </location>
</feature>
<proteinExistence type="predicted"/>
<evidence type="ECO:0000313" key="3">
    <source>
        <dbReference type="Proteomes" id="UP001151518"/>
    </source>
</evidence>
<keyword evidence="1" id="KW-0812">Transmembrane</keyword>